<evidence type="ECO:0000313" key="4">
    <source>
        <dbReference type="Proteomes" id="UP000034617"/>
    </source>
</evidence>
<name>A0A0G1GLA1_9BACT</name>
<reference evidence="3 4" key="1">
    <citation type="journal article" date="2015" name="Nature">
        <title>rRNA introns, odd ribosomes, and small enigmatic genomes across a large radiation of phyla.</title>
        <authorList>
            <person name="Brown C.T."/>
            <person name="Hug L.A."/>
            <person name="Thomas B.C."/>
            <person name="Sharon I."/>
            <person name="Castelle C.J."/>
            <person name="Singh A."/>
            <person name="Wilkins M.J."/>
            <person name="Williams K.H."/>
            <person name="Banfield J.F."/>
        </authorList>
    </citation>
    <scope>NUCLEOTIDE SEQUENCE [LARGE SCALE GENOMIC DNA]</scope>
</reference>
<organism evidence="3 4">
    <name type="scientific">Candidatus Gottesmanbacteria bacterium GW2011_GWB1_44_11c</name>
    <dbReference type="NCBI Taxonomy" id="1618447"/>
    <lineage>
        <taxon>Bacteria</taxon>
        <taxon>Candidatus Gottesmaniibacteriota</taxon>
    </lineage>
</organism>
<dbReference type="Gene3D" id="3.40.50.720">
    <property type="entry name" value="NAD(P)-binding Rossmann-like Domain"/>
    <property type="match status" value="1"/>
</dbReference>
<dbReference type="EMBL" id="LCHM01000059">
    <property type="protein sequence ID" value="KKT35108.1"/>
    <property type="molecule type" value="Genomic_DNA"/>
</dbReference>
<feature type="domain" description="NAD-dependent epimerase/dehydratase" evidence="2">
    <location>
        <begin position="4"/>
        <end position="266"/>
    </location>
</feature>
<dbReference type="InterPro" id="IPR001509">
    <property type="entry name" value="Epimerase_deHydtase"/>
</dbReference>
<evidence type="ECO:0000256" key="1">
    <source>
        <dbReference type="ARBA" id="ARBA00007637"/>
    </source>
</evidence>
<gene>
    <name evidence="3" type="ORF">UW22_C0059G0006</name>
</gene>
<protein>
    <submittedName>
        <fullName evidence="3">DNTP-hexose dehydratase/epimerase</fullName>
    </submittedName>
</protein>
<sequence length="340" mass="38338">MKLLVFGGVGFIGTNVCLTALSRGYQVIACDNLSRTGVVENLAVLAPHKHFTFLHGDVRSVEDFNRIPKGIDCMINLAANPAIPLSIKEPIYDFNCNVLGHLHILEFAKIHKNIPVIFASSNKAYSDAINEYPIVETKTRYLYKDKQLRKGFCEDTDVSGHNGYTNSPYGAGKLACEKYSREYWKHYGVPIVINRMSCIYGLYQKGVADQGWVDHFLRIKKFGGKLTIFGTGKQVRDVLYASDLADLYMYEVEHMEKVNGKTFNVGGGIKDGFHTSLLELINLIDDNFSGKKLTFSKKPWRGSDQRIYQSDISYVTKTTGWKPKTTLLEGLKAMWELYDA</sequence>
<dbReference type="Proteomes" id="UP000034617">
    <property type="component" value="Unassembled WGS sequence"/>
</dbReference>
<evidence type="ECO:0000313" key="3">
    <source>
        <dbReference type="EMBL" id="KKT35108.1"/>
    </source>
</evidence>
<evidence type="ECO:0000259" key="2">
    <source>
        <dbReference type="Pfam" id="PF01370"/>
    </source>
</evidence>
<dbReference type="AlphaFoldDB" id="A0A0G1GLA1"/>
<comment type="caution">
    <text evidence="3">The sequence shown here is derived from an EMBL/GenBank/DDBJ whole genome shotgun (WGS) entry which is preliminary data.</text>
</comment>
<dbReference type="InterPro" id="IPR036291">
    <property type="entry name" value="NAD(P)-bd_dom_sf"/>
</dbReference>
<dbReference type="PANTHER" id="PTHR43000">
    <property type="entry name" value="DTDP-D-GLUCOSE 4,6-DEHYDRATASE-RELATED"/>
    <property type="match status" value="1"/>
</dbReference>
<comment type="similarity">
    <text evidence="1">Belongs to the NAD(P)-dependent epimerase/dehydratase family.</text>
</comment>
<accession>A0A0G1GLA1</accession>
<dbReference type="Pfam" id="PF01370">
    <property type="entry name" value="Epimerase"/>
    <property type="match status" value="1"/>
</dbReference>
<proteinExistence type="inferred from homology"/>
<dbReference type="SUPFAM" id="SSF51735">
    <property type="entry name" value="NAD(P)-binding Rossmann-fold domains"/>
    <property type="match status" value="1"/>
</dbReference>